<keyword evidence="2" id="KW-1185">Reference proteome</keyword>
<keyword evidence="1" id="KW-0282">Flagellum</keyword>
<organism evidence="1 2">
    <name type="scientific">Trinickia fusca</name>
    <dbReference type="NCBI Taxonomy" id="2419777"/>
    <lineage>
        <taxon>Bacteria</taxon>
        <taxon>Pseudomonadati</taxon>
        <taxon>Pseudomonadota</taxon>
        <taxon>Betaproteobacteria</taxon>
        <taxon>Burkholderiales</taxon>
        <taxon>Burkholderiaceae</taxon>
        <taxon>Trinickia</taxon>
    </lineage>
</organism>
<dbReference type="RefSeq" id="WP_121278272.1">
    <property type="nucleotide sequence ID" value="NZ_RBZV01000004.1"/>
</dbReference>
<evidence type="ECO:0000313" key="2">
    <source>
        <dbReference type="Proteomes" id="UP000280434"/>
    </source>
</evidence>
<dbReference type="AlphaFoldDB" id="A0A494XLJ4"/>
<accession>A0A494XLJ4</accession>
<dbReference type="Proteomes" id="UP000280434">
    <property type="component" value="Unassembled WGS sequence"/>
</dbReference>
<gene>
    <name evidence="1" type="ORF">D7S89_14045</name>
</gene>
<reference evidence="1 2" key="1">
    <citation type="submission" date="2018-10" db="EMBL/GenBank/DDBJ databases">
        <title>Paraburkholderia sp. 7MK8-2, isolated from soil.</title>
        <authorList>
            <person name="Gao Z.-H."/>
            <person name="Qiu L.-H."/>
        </authorList>
    </citation>
    <scope>NUCLEOTIDE SEQUENCE [LARGE SCALE GENOMIC DNA]</scope>
    <source>
        <strain evidence="1 2">7MK8-2</strain>
    </source>
</reference>
<name>A0A494XLJ4_9BURK</name>
<evidence type="ECO:0000313" key="1">
    <source>
        <dbReference type="EMBL" id="RKP48423.1"/>
    </source>
</evidence>
<dbReference type="EMBL" id="RBZV01000004">
    <property type="protein sequence ID" value="RKP48423.1"/>
    <property type="molecule type" value="Genomic_DNA"/>
</dbReference>
<keyword evidence="1" id="KW-0969">Cilium</keyword>
<proteinExistence type="predicted"/>
<sequence>MTDDPALAMRRPAARRATLLSPDASARDARALRAWSDAERDSLARALALAVQRWAADWGVSRVPAHGVDAGVRCVAASEWARETNAAVHAAAPWHKLAAASGVGRLWWALEPASTTVPTRLQSARGMLLARLFGAAAAVGTAVGGDATSSMAAELADQAWTGCLRALAAALSFDAATLDAEPGAVRDPVPADALQPWSGSLVVMLPWCDAQLALLIDGECAARFFKVPPARAPLAGERTSAKPAATASVPVLQAVAAQRLTLDVALAPFDLGLGALSAMRVGDVLQTSHRLDAPLIVHTGNTADAGKRQTIAAAFLGQRDGQRAIELQRNADGSGHGNEPAARR</sequence>
<keyword evidence="1" id="KW-0966">Cell projection</keyword>
<comment type="caution">
    <text evidence="1">The sequence shown here is derived from an EMBL/GenBank/DDBJ whole genome shotgun (WGS) entry which is preliminary data.</text>
</comment>
<protein>
    <submittedName>
        <fullName evidence="1">FliM/FliN family flagellar motor switch protein</fullName>
    </submittedName>
</protein>